<feature type="region of interest" description="Disordered" evidence="4">
    <location>
        <begin position="2414"/>
        <end position="2435"/>
    </location>
</feature>
<dbReference type="SUPFAM" id="SSF48726">
    <property type="entry name" value="Immunoglobulin"/>
    <property type="match status" value="9"/>
</dbReference>
<feature type="region of interest" description="Disordered" evidence="4">
    <location>
        <begin position="2073"/>
        <end position="2106"/>
    </location>
</feature>
<reference evidence="7" key="1">
    <citation type="submission" date="2013-03" db="EMBL/GenBank/DDBJ databases">
        <title>The Genome Sequence of Anopheles christyi ACHKN1017.</title>
        <authorList>
            <consortium name="The Broad Institute Genomics Platform"/>
            <person name="Neafsey D.E."/>
            <person name="Besansky N."/>
            <person name="Walker B."/>
            <person name="Young S.K."/>
            <person name="Zeng Q."/>
            <person name="Gargeya S."/>
            <person name="Fitzgerald M."/>
            <person name="Haas B."/>
            <person name="Abouelleil A."/>
            <person name="Allen A.W."/>
            <person name="Alvarado L."/>
            <person name="Arachchi H.M."/>
            <person name="Berlin A.M."/>
            <person name="Chapman S.B."/>
            <person name="Gainer-Dewar J."/>
            <person name="Goldberg J."/>
            <person name="Griggs A."/>
            <person name="Gujja S."/>
            <person name="Hansen M."/>
            <person name="Howarth C."/>
            <person name="Imamovic A."/>
            <person name="Ireland A."/>
            <person name="Larimer J."/>
            <person name="McCowan C."/>
            <person name="Murphy C."/>
            <person name="Pearson M."/>
            <person name="Poon T.W."/>
            <person name="Priest M."/>
            <person name="Roberts A."/>
            <person name="Saif S."/>
            <person name="Shea T."/>
            <person name="Sisk P."/>
            <person name="Sykes S."/>
            <person name="Wortman J."/>
            <person name="Nusbaum C."/>
            <person name="Birren B."/>
        </authorList>
    </citation>
    <scope>NUCLEOTIDE SEQUENCE [LARGE SCALE GENOMIC DNA]</scope>
    <source>
        <strain evidence="7">ACHKN1017</strain>
    </source>
</reference>
<dbReference type="FunFam" id="1.20.58.60:FF:000397">
    <property type="entry name" value="AGAP007562-PA"/>
    <property type="match status" value="1"/>
</dbReference>
<dbReference type="FunFam" id="2.60.40.10:FF:001151">
    <property type="entry name" value="Uncharacterized protein, isoform F"/>
    <property type="match status" value="1"/>
</dbReference>
<feature type="coiled-coil region" evidence="3">
    <location>
        <begin position="1054"/>
        <end position="1081"/>
    </location>
</feature>
<organism evidence="6 7">
    <name type="scientific">Anopheles christyi</name>
    <dbReference type="NCBI Taxonomy" id="43041"/>
    <lineage>
        <taxon>Eukaryota</taxon>
        <taxon>Metazoa</taxon>
        <taxon>Ecdysozoa</taxon>
        <taxon>Arthropoda</taxon>
        <taxon>Hexapoda</taxon>
        <taxon>Insecta</taxon>
        <taxon>Pterygota</taxon>
        <taxon>Neoptera</taxon>
        <taxon>Endopterygota</taxon>
        <taxon>Diptera</taxon>
        <taxon>Nematocera</taxon>
        <taxon>Culicoidea</taxon>
        <taxon>Culicidae</taxon>
        <taxon>Anophelinae</taxon>
        <taxon>Anopheles</taxon>
    </lineage>
</organism>
<feature type="region of interest" description="Disordered" evidence="4">
    <location>
        <begin position="3681"/>
        <end position="3733"/>
    </location>
</feature>
<dbReference type="PANTHER" id="PTHR47633">
    <property type="entry name" value="IMMUNOGLOBULIN"/>
    <property type="match status" value="1"/>
</dbReference>
<evidence type="ECO:0000256" key="2">
    <source>
        <dbReference type="ARBA" id="ARBA00023157"/>
    </source>
</evidence>
<dbReference type="FunFam" id="2.60.40.10:FF:000772">
    <property type="entry name" value="Uncharacterized protein, isoform B"/>
    <property type="match status" value="1"/>
</dbReference>
<feature type="compositionally biased region" description="Basic and acidic residues" evidence="4">
    <location>
        <begin position="3347"/>
        <end position="3360"/>
    </location>
</feature>
<feature type="compositionally biased region" description="Polar residues" evidence="4">
    <location>
        <begin position="2082"/>
        <end position="2094"/>
    </location>
</feature>
<evidence type="ECO:0000313" key="6">
    <source>
        <dbReference type="EnsemblMetazoa" id="ACHR001963-PA"/>
    </source>
</evidence>
<feature type="region of interest" description="Disordered" evidence="4">
    <location>
        <begin position="3532"/>
        <end position="3553"/>
    </location>
</feature>
<keyword evidence="7" id="KW-1185">Reference proteome</keyword>
<feature type="region of interest" description="Disordered" evidence="4">
    <location>
        <begin position="2948"/>
        <end position="3042"/>
    </location>
</feature>
<dbReference type="GO" id="GO:0031430">
    <property type="term" value="C:M band"/>
    <property type="evidence" value="ECO:0007669"/>
    <property type="project" value="UniProtKB-ARBA"/>
</dbReference>
<feature type="domain" description="Ig-like" evidence="5">
    <location>
        <begin position="1708"/>
        <end position="1798"/>
    </location>
</feature>
<dbReference type="Proteomes" id="UP000075881">
    <property type="component" value="Unassembled WGS sequence"/>
</dbReference>
<reference evidence="6" key="2">
    <citation type="submission" date="2020-05" db="UniProtKB">
        <authorList>
            <consortium name="EnsemblMetazoa"/>
        </authorList>
    </citation>
    <scope>IDENTIFICATION</scope>
    <source>
        <strain evidence="6">ACHKN1017</strain>
    </source>
</reference>
<feature type="compositionally biased region" description="Polar residues" evidence="4">
    <location>
        <begin position="3714"/>
        <end position="3727"/>
    </location>
</feature>
<feature type="region of interest" description="Disordered" evidence="4">
    <location>
        <begin position="2036"/>
        <end position="2058"/>
    </location>
</feature>
<feature type="domain" description="Ig-like" evidence="5">
    <location>
        <begin position="3739"/>
        <end position="3829"/>
    </location>
</feature>
<feature type="compositionally biased region" description="Basic and acidic residues" evidence="4">
    <location>
        <begin position="1212"/>
        <end position="1228"/>
    </location>
</feature>
<dbReference type="InterPro" id="IPR003599">
    <property type="entry name" value="Ig_sub"/>
</dbReference>
<dbReference type="Gene3D" id="2.60.40.10">
    <property type="entry name" value="Immunoglobulins"/>
    <property type="match status" value="9"/>
</dbReference>
<feature type="compositionally biased region" description="Low complexity" evidence="4">
    <location>
        <begin position="2991"/>
        <end position="3036"/>
    </location>
</feature>
<dbReference type="InterPro" id="IPR007110">
    <property type="entry name" value="Ig-like_dom"/>
</dbReference>
<feature type="domain" description="Ig-like" evidence="5">
    <location>
        <begin position="1822"/>
        <end position="1912"/>
    </location>
</feature>
<feature type="region of interest" description="Disordered" evidence="4">
    <location>
        <begin position="2817"/>
        <end position="2934"/>
    </location>
</feature>
<dbReference type="CDD" id="cd00176">
    <property type="entry name" value="SPEC"/>
    <property type="match status" value="1"/>
</dbReference>
<evidence type="ECO:0000256" key="3">
    <source>
        <dbReference type="SAM" id="Coils"/>
    </source>
</evidence>
<feature type="compositionally biased region" description="Basic and acidic residues" evidence="4">
    <location>
        <begin position="2095"/>
        <end position="2106"/>
    </location>
</feature>
<dbReference type="GO" id="GO:0004674">
    <property type="term" value="F:protein serine/threonine kinase activity"/>
    <property type="evidence" value="ECO:0007669"/>
    <property type="project" value="UniProtKB-KW"/>
</dbReference>
<dbReference type="VEuPathDB" id="VectorBase:ACHR001963"/>
<dbReference type="EnsemblMetazoa" id="ACHR001963-RA">
    <property type="protein sequence ID" value="ACHR001963-PA"/>
    <property type="gene ID" value="ACHR001963"/>
</dbReference>
<dbReference type="Gene3D" id="1.20.58.60">
    <property type="match status" value="4"/>
</dbReference>
<feature type="compositionally biased region" description="Pro residues" evidence="4">
    <location>
        <begin position="2688"/>
        <end position="2697"/>
    </location>
</feature>
<feature type="compositionally biased region" description="Low complexity" evidence="4">
    <location>
        <begin position="2949"/>
        <end position="2981"/>
    </location>
</feature>
<evidence type="ECO:0000256" key="1">
    <source>
        <dbReference type="ARBA" id="ARBA00004657"/>
    </source>
</evidence>
<dbReference type="FunFam" id="2.60.40.10:FF:000519">
    <property type="entry name" value="Muscle M-line assembly protein unc-89"/>
    <property type="match status" value="1"/>
</dbReference>
<dbReference type="Pfam" id="PF25101">
    <property type="entry name" value="Spectrin_7"/>
    <property type="match status" value="1"/>
</dbReference>
<dbReference type="SMART" id="SM00409">
    <property type="entry name" value="IG"/>
    <property type="match status" value="9"/>
</dbReference>
<feature type="compositionally biased region" description="Low complexity" evidence="4">
    <location>
        <begin position="2721"/>
        <end position="2745"/>
    </location>
</feature>
<feature type="compositionally biased region" description="Low complexity" evidence="4">
    <location>
        <begin position="3535"/>
        <end position="3553"/>
    </location>
</feature>
<feature type="compositionally biased region" description="Polar residues" evidence="4">
    <location>
        <begin position="2478"/>
        <end position="2509"/>
    </location>
</feature>
<dbReference type="SMART" id="SM00150">
    <property type="entry name" value="SPEC"/>
    <property type="match status" value="3"/>
</dbReference>
<dbReference type="InterPro" id="IPR036179">
    <property type="entry name" value="Ig-like_dom_sf"/>
</dbReference>
<dbReference type="Pfam" id="PF07679">
    <property type="entry name" value="I-set"/>
    <property type="match status" value="9"/>
</dbReference>
<feature type="domain" description="Ig-like" evidence="5">
    <location>
        <begin position="1598"/>
        <end position="1673"/>
    </location>
</feature>
<feature type="compositionally biased region" description="Low complexity" evidence="4">
    <location>
        <begin position="2889"/>
        <end position="2904"/>
    </location>
</feature>
<evidence type="ECO:0000256" key="4">
    <source>
        <dbReference type="SAM" id="MobiDB-lite"/>
    </source>
</evidence>
<keyword evidence="3" id="KW-0175">Coiled coil</keyword>
<dbReference type="SMART" id="SM00408">
    <property type="entry name" value="IGc2"/>
    <property type="match status" value="9"/>
</dbReference>
<accession>A0A182JTY1</accession>
<name>A0A182JTY1_9DIPT</name>
<feature type="compositionally biased region" description="Low complexity" evidence="4">
    <location>
        <begin position="2704"/>
        <end position="2713"/>
    </location>
</feature>
<feature type="domain" description="Ig-like" evidence="5">
    <location>
        <begin position="1497"/>
        <end position="1588"/>
    </location>
</feature>
<feature type="compositionally biased region" description="Basic and acidic residues" evidence="4">
    <location>
        <begin position="2830"/>
        <end position="2842"/>
    </location>
</feature>
<feature type="compositionally biased region" description="Pro residues" evidence="4">
    <location>
        <begin position="3093"/>
        <end position="3113"/>
    </location>
</feature>
<keyword evidence="2" id="KW-1015">Disulfide bond</keyword>
<feature type="region of interest" description="Disordered" evidence="4">
    <location>
        <begin position="3317"/>
        <end position="3393"/>
    </location>
</feature>
<feature type="region of interest" description="Disordered" evidence="4">
    <location>
        <begin position="3422"/>
        <end position="3451"/>
    </location>
</feature>
<dbReference type="FunFam" id="1.20.58.60:FF:000422">
    <property type="entry name" value="AGAP007562-PA"/>
    <property type="match status" value="1"/>
</dbReference>
<feature type="compositionally biased region" description="Polar residues" evidence="4">
    <location>
        <begin position="3382"/>
        <end position="3393"/>
    </location>
</feature>
<feature type="domain" description="Ig-like" evidence="5">
    <location>
        <begin position="2269"/>
        <end position="2361"/>
    </location>
</feature>
<dbReference type="InterPro" id="IPR058157">
    <property type="entry name" value="Spectrin_met"/>
</dbReference>
<feature type="region of interest" description="Disordered" evidence="4">
    <location>
        <begin position="1212"/>
        <end position="1234"/>
    </location>
</feature>
<dbReference type="FunFam" id="2.60.40.10:FF:000632">
    <property type="entry name" value="Uncharacterized protein, isoform B"/>
    <property type="match status" value="1"/>
</dbReference>
<protein>
    <recommendedName>
        <fullName evidence="5">Ig-like domain-containing protein</fullName>
    </recommendedName>
</protein>
<feature type="compositionally biased region" description="Low complexity" evidence="4">
    <location>
        <begin position="3114"/>
        <end position="3132"/>
    </location>
</feature>
<dbReference type="InterPro" id="IPR003598">
    <property type="entry name" value="Ig_sub2"/>
</dbReference>
<proteinExistence type="predicted"/>
<dbReference type="InterPro" id="IPR013783">
    <property type="entry name" value="Ig-like_fold"/>
</dbReference>
<dbReference type="FunFam" id="2.60.40.10:FF:001215">
    <property type="entry name" value="Uncharacterized protein, isoform F"/>
    <property type="match status" value="1"/>
</dbReference>
<sequence>MDDGDGNGDEMSAGCKFLWSAEKVLRNTILPVSDHMSARRHQSVQVANKLPSNDGQRMEKRAQEPYLRDIRSGASTNHTVGLVKKSGEKLYIKVADLLPKFTFLGPSLDEALKLQNEHDELLQQVQNMPTPLEEFYRKIQEKIASNERLNPTLIEEMAASLNAVWHDSKQMLAERREIVVLNVAFFERLGEAYGKMSSLEVACNDTMIPIEIDAVREFLDSFRDLRGDMLAAVAATLKAGQQMLDRLRVLSEIGTLDSRPNHIKLDAVQAIAQVEAWLEDLSNRRNQLEQAWISRKTQLEQCLTLAILAKQLDEIEQCLTRVRSQTLSSFTLGESAQQAGELLETYQNLKPEAALLRDKSLKITKTTEELLTSGCFAGDEACAKAYSVLNACSEHLEEIDHRESLLGQSRDFFTRAAAVLKRLDQLEQEVAGTPIRPASPNDLPAHQKLLQDIRETIGEVLQMGYSLVDDVGRTKPEVTGVQAMIERIEQRKLHFERYCNEESERNVRTAQAVNEFVERYGQLFAWLEEAREERIVRGSAIHRMGENFPEAKDCLLLHHQFLNDLEIKGNAINNLLVRLTPSLEHLADEQRDDVQRKIDLIRQHWIALKNCVIERVDLLKLYIRFHQEAETLRNQFDAHAIQFATFKDNQADHSLILAAIANIRQTLESLRPLGAQCLDQLQQNGDAYLQKTRAAQCVERTLAEFADRQSAVSNEWESWNSRRRTETTLKQIMAANMETLAVASKLEEQLYPIFSTALDNPADLIEFIGRKRSQLQQDVIVAEADLTQRFDTIAQLELASDAGTQQDVVAVKNNLNSIKTKLHSLSADFGELSDATEHFLRSIMQCRDSIREYFGTKHTVTGPGSVEAIAEGYEQFKQATMEYFRGLLQQSEQIIERVKALEPPGARELDTDKIITLLENLRTYFESQTESENCELKKQHSVLAFDRELGEVRAAIRAECDQLQRERGQYGENVAEAQSARIAFEERAAALQDLERRIDAFISSGTELVRQYPETSPYIESETHKIRNEWTDLLRKLEDHRQLHTISIEYFELITMIEEHYRTLNAELINANNKLTILNNVDVANDLVAQVDNTIRTHETLQLDSLKKIANLSTQLYGCDKTVTLYTENTKLFQTFYKIKTEVYDRSKELAEQQGRREEQQRQEQLLREQEQQRLEQLQREQEEQQRLEQLQREQEEQQRLVQLQKEQEQEQHRLEQMQREQEQEQERLAQLQREQEEEQRRLEQLKRDQKEEQQRLEQLKREQELEQQRLEQLKQEQEREQLRLELLKREQEQEHLRMEQLQREKELAMQKQQEATIVEDVQITTTTTSHHAGLPHQQQSFDVQTIDEEQYLQEPQVPLVIQTVEEQVHEQIHEVVTTSTLSTMQPEASLRVIQPLADVCVQEGQRVRLQCVVAGVPDPTIEWYKNGISVQGNSDYRTSFDPASGVCTLMIDETVTADSADILCRAANEAGIADTTARLLVTEAPPPPPKPAGTAPTFALRMLDGGVAQEGQPFQYDCVVSGQPTPTVHWYKGDQCIDGSPDYRQTYDPASGIASLRIEQIYLEDQTHYTCRAVNDCGSDETSAFLTVKPLEPTEFPDFPEPLSNVMARVGQKIRLEATVSGTPQPELMWTHDGKHFTNREVKFFYENGRAQLVIDEAFLKDAGVYTLTAKNIAGEKCCSCNVVVKGRLPNETSDSELASDMEPVKPAVQLPLRDVSVFEGKPVRLDCVIVGQPEPEVIWYHGERPVKESNDFQLLFQGDRCSLVIREAFLEDAGVYRVVAINSAGEASSQCSVLVTPLNTAEPAVRQPVERVLPVVGAPPRFERLLSDILADEGERVQFECAVSGDPRPNIRWYVNNREIPTDVTVSPRVHCLMRDDGVVKLIIERVLPDDKGVYTVKAANPSGEAKCFSNLIVKTINAPEFEAVSTPAFLTESLVCPTFRELFADRVVRQHEPTKFECIVIGKPQPKIRWFFNDQPVQGHDFLVSTSGDRQVLTIPEVRPELTGKITCYAENEAGNAQCVAIVQLLEQLGSVGPTPLPEPTPLATTESMQQVDTTGSSCVTLQKHVTTSSTSSFSSSSMATVQQNGVSQSHSEVHAESAKLDRSFHQVGDQAPQVAEAAEHQRYDKVNDQPATVQHEASSYVGVAPSHESIIANSGQISTGKPARRNMAPRFVTPFNGKIVDQGADVLIEGIVDGYPTPEVHVTKNDVELQPDGERIKVSYSLNKIVVELRNVSPLDAGRYTATAANAAGASTTTADLVVKKSIFPPVFGRRLQAQTVRNGDRVVLDVEVSGTPEPSIAWFKDSRPVQEVLAPGSYALQQVGSCFKLIFEQVTLNETGKYMVVAKNAGGEAQSAADIAVLQCESAAQPAPQPAPQKHVSFVDMVQQQQPRSEEALEGEGGGFSARQEYASEAKLHGPTTESTIVTETRRTTEATMRMEHKISFPDLPVRFSQRTQTPTVPTVTEGTSPIAADPSALQQSMGTNTEHVATRSDATQTATVDVPTTLNVRLPAQSESKRESSSISSSSTTPIYQQPAPVPAVVNAPAPTQMYSSFSSTQQFQASSTLSQQQYSQSSMQYQPFKPSLAVEAPVRAPSPAPVPTFVPSSVQVAAPPPAQSFPPKMTPFKPTPAPTFAPAAAVPPPVFTPAATQPLNVGAAPAPSCHLTPIPGATPAFVSGPSYNQTPQPFKPLPPPTITPNSFGAASTPAASASLPDTFASQPAFGQPQPQPQPEAFAPAAEPTGPISLPPYQEPLSFSTKQTVEPLYPGQLESLLQQQAAYGELKAPRMVQGVRLPVAAPLPPDFGYGAIAELGLEPGPQPTMGYAPKASSERKSSYYREQIEQSLLESMDKEPERVPAGGVKIIPPSPRKKSKPSPPAGQSDTAGGVPAPLEQPAEPQQGQAAMTKSPFTATESEYESDLDGTGARRQNGYLADTEEVVQKTAAVTFEQQQQQTIESFSSSSKIESHSSVVSEVVQQQQTEKVEQKVEQQQEVQEEQQQQLVMSEEQAQQPPSQQQEQQQQQQSEEVIISSSETVQKVRKMHVVSETVEESKISFLVNNDLPEDMQPVKVLPTEEPLPTLKHVPVPAAVQPVPEPAPVVEPTPVEPQQPLQPQPQLQQQPLPQQQQQQPEPIAVTPMQQNGYPTPSPAQPFLSDYESDAAAPPLAGYKPVHPVFAPPKQEFASGPAAPPPSVFDPIDKIQASQINAPADVPKIEKPKPISYVHQQQQQQQQQQYQSYQQQQTSSFQQQTYQQQSYQVQQPVQQSFPPAVQSLPAQYYTSVTAQPVTNTIATETSNTLQMKEMTESSNRVLNMQQTKRVVSLDQQQQQQQQQSSVYLQRPGRFTPGEYRDSDGYDSDGNRIRPLWTPNPSDSDEPHYRSVRPNFQQPRSTSLPRQYERIQTPMEFDTLPVQMPTKIEVSAGLESGQHQRSSSLSRQSTEIQTTTTMTTETLKTQTLDRYASKRLATTPVPNTRDDMAVKAHRVAPINYIQKQADGMAQSFKTKAYHFNNEVMTDIKKTPIKPILKNAYGAPMPQPQQQQQMPQQMAPPQQAAAPPQVYREESRVSQYGTKHVDPDTGIIYFKYDFGYEFGIIFPGEGHRIVAGRAGGGNGRKHPRYQNTAQFAAGDIEVPVQHERTQDYYRNSRSGPTAGPTPYGVRSASVPATQMHASARYGPVPFAAPEPAFHGGTGSGRSTPSRGHSNRNSYCATPDPTAQGFNNRSTTSTPNVKHQEEGVPTKTPLFVAPLKDIAVVSGQPARFECIVACDAAPSIRWTKDEAPIEEGYKFVPEYRNGVCRLSLPVAYEGDAGRYCCLAENHLGFAATCAELTVANSDWRANQ</sequence>
<feature type="region of interest" description="Disordered" evidence="4">
    <location>
        <begin position="2460"/>
        <end position="2538"/>
    </location>
</feature>
<evidence type="ECO:0000259" key="5">
    <source>
        <dbReference type="PROSITE" id="PS50835"/>
    </source>
</evidence>
<feature type="region of interest" description="Disordered" evidence="4">
    <location>
        <begin position="2677"/>
        <end position="2752"/>
    </location>
</feature>
<dbReference type="STRING" id="43041.A0A182JTY1"/>
<feature type="domain" description="Ig-like" evidence="5">
    <location>
        <begin position="1387"/>
        <end position="1483"/>
    </location>
</feature>
<dbReference type="InterPro" id="IPR013098">
    <property type="entry name" value="Ig_I-set"/>
</dbReference>
<evidence type="ECO:0000313" key="7">
    <source>
        <dbReference type="Proteomes" id="UP000075881"/>
    </source>
</evidence>
<dbReference type="FunFam" id="2.60.40.10:FF:000660">
    <property type="entry name" value="Uncharacterized protein, isoform B"/>
    <property type="match status" value="1"/>
</dbReference>
<feature type="region of interest" description="Disordered" evidence="4">
    <location>
        <begin position="3089"/>
        <end position="3228"/>
    </location>
</feature>
<comment type="subcellular location">
    <subcellularLocation>
        <location evidence="1">Cytoplasm</location>
        <location evidence="1">Myofibril</location>
    </subcellularLocation>
</comment>
<dbReference type="InterPro" id="IPR018159">
    <property type="entry name" value="Spectrin/alpha-actinin"/>
</dbReference>
<dbReference type="SUPFAM" id="SSF46966">
    <property type="entry name" value="Spectrin repeat"/>
    <property type="match status" value="3"/>
</dbReference>
<dbReference type="FunFam" id="1.20.58.60:FF:000567">
    <property type="entry name" value="AGAP007562-PA"/>
    <property type="match status" value="1"/>
</dbReference>
<feature type="domain" description="Ig-like" evidence="5">
    <location>
        <begin position="1940"/>
        <end position="2027"/>
    </location>
</feature>
<dbReference type="FunFam" id="2.60.40.10:FF:000838">
    <property type="entry name" value="Uncharacterized protein, isoform F"/>
    <property type="match status" value="1"/>
</dbReference>
<dbReference type="FunFam" id="2.60.40.10:FF:000849">
    <property type="entry name" value="Uncharacterized protein, isoform F"/>
    <property type="match status" value="1"/>
</dbReference>
<dbReference type="PROSITE" id="PS50835">
    <property type="entry name" value="IG_LIKE"/>
    <property type="match status" value="8"/>
</dbReference>
<dbReference type="FunFam" id="2.60.40.10:FF:000751">
    <property type="entry name" value="Uncharacterized protein, isoform B"/>
    <property type="match status" value="1"/>
</dbReference>
<feature type="compositionally biased region" description="Low complexity" evidence="4">
    <location>
        <begin position="3424"/>
        <end position="3451"/>
    </location>
</feature>
<dbReference type="GO" id="GO:0045214">
    <property type="term" value="P:sarcomere organization"/>
    <property type="evidence" value="ECO:0007669"/>
    <property type="project" value="UniProtKB-ARBA"/>
</dbReference>
<dbReference type="PANTHER" id="PTHR47633:SF3">
    <property type="entry name" value="STRIATED MUSCLE PREFERENTIALLY EXPRESSED PROTEIN KINASE"/>
    <property type="match status" value="1"/>
</dbReference>